<evidence type="ECO:0000256" key="5">
    <source>
        <dbReference type="ARBA" id="ARBA00023180"/>
    </source>
</evidence>
<dbReference type="PROSITE" id="PS00131">
    <property type="entry name" value="CARBOXYPEPT_SER_SER"/>
    <property type="match status" value="1"/>
</dbReference>
<dbReference type="InParanoid" id="A0A0C2X4Z9"/>
<evidence type="ECO:0000256" key="3">
    <source>
        <dbReference type="ARBA" id="ARBA00022670"/>
    </source>
</evidence>
<organism evidence="7 8">
    <name type="scientific">Amanita muscaria (strain Koide BX008)</name>
    <dbReference type="NCBI Taxonomy" id="946122"/>
    <lineage>
        <taxon>Eukaryota</taxon>
        <taxon>Fungi</taxon>
        <taxon>Dikarya</taxon>
        <taxon>Basidiomycota</taxon>
        <taxon>Agaricomycotina</taxon>
        <taxon>Agaricomycetes</taxon>
        <taxon>Agaricomycetidae</taxon>
        <taxon>Agaricales</taxon>
        <taxon>Pluteineae</taxon>
        <taxon>Amanitaceae</taxon>
        <taxon>Amanita</taxon>
    </lineage>
</organism>
<dbReference type="InterPro" id="IPR029058">
    <property type="entry name" value="AB_hydrolase_fold"/>
</dbReference>
<dbReference type="SUPFAM" id="SSF53474">
    <property type="entry name" value="alpha/beta-Hydrolases"/>
    <property type="match status" value="1"/>
</dbReference>
<dbReference type="PANTHER" id="PTHR11802">
    <property type="entry name" value="SERINE PROTEASE FAMILY S10 SERINE CARBOXYPEPTIDASE"/>
    <property type="match status" value="1"/>
</dbReference>
<dbReference type="Pfam" id="PF00450">
    <property type="entry name" value="Peptidase_S10"/>
    <property type="match status" value="2"/>
</dbReference>
<proteinExistence type="inferred from homology"/>
<keyword evidence="2 6" id="KW-0121">Carboxypeptidase</keyword>
<evidence type="ECO:0000256" key="4">
    <source>
        <dbReference type="ARBA" id="ARBA00022801"/>
    </source>
</evidence>
<dbReference type="EMBL" id="KN818226">
    <property type="protein sequence ID" value="KIL69347.1"/>
    <property type="molecule type" value="Genomic_DNA"/>
</dbReference>
<evidence type="ECO:0000256" key="2">
    <source>
        <dbReference type="ARBA" id="ARBA00022645"/>
    </source>
</evidence>
<dbReference type="GO" id="GO:0004185">
    <property type="term" value="F:serine-type carboxypeptidase activity"/>
    <property type="evidence" value="ECO:0007669"/>
    <property type="project" value="UniProtKB-UniRule"/>
</dbReference>
<dbReference type="PRINTS" id="PR00724">
    <property type="entry name" value="CRBOXYPTASEC"/>
</dbReference>
<dbReference type="InterPro" id="IPR018202">
    <property type="entry name" value="Ser_caboxypep_ser_AS"/>
</dbReference>
<sequence>MAHSAGFWSTVAFLSLPFLTIVSCQAPSSFPHSYPGIPNGDFSPVWQNYFQVTQPLPNVTFAAESGRMFAGNIPVQRQGHPNDTLFFIGVEKSNGSLTEKNDDNSEPWGIWLNGGPGSSSMFGMFFENGPIRINANYSLSPNPHSWDKVADYFWIDQPVGVGFSTADANGYALDEEQVGHDFMGFLGNLVKVFPGLAKRPLYITGESYAGTYIPYILKAYFGMSNPPVNIAKIAIGDGTMASGVVFELVPALTVIETYPQLIGYDQDVFNYFKEQSQLCGFDITLSYPGRGIIPPVKFVPPTQRDVPFYLTASRFRKLASLKAFQTRAVVDGQSPYKRDLHGGKHLGKRNLAGRANGTIDPWYGCVLLDEYLDYAINFTFPWDASGFSNTFDFNVYDIPDSPIFPSINADASVFLNDARTRAALHAPTSMNWTLNSNFPFGAASDGSPNNDPSPEPMTFFTELATNATKHGVGFVLFSGNDDALVSHRGTEIVIQNTTFGGIQGFTRKPSTPWFNDNGEFAGIVHQERGWTYVLFDHAGHLVSASNPVSAFTFAKEFLFGSNTTGLVSPSGSVVGGEDPKLAGDFLPGNTALYLGAGATQSTYTFPSATVAAWNKFIQTASPVHSTTDLSNNSASRNYAVSPLIAVAFVLGWTLF</sequence>
<dbReference type="HOGENOM" id="CLU_440163_0_0_1"/>
<accession>A0A0C2X4Z9</accession>
<protein>
    <recommendedName>
        <fullName evidence="6">Carboxypeptidase</fullName>
        <ecNumber evidence="6">3.4.16.-</ecNumber>
    </recommendedName>
</protein>
<evidence type="ECO:0000256" key="1">
    <source>
        <dbReference type="ARBA" id="ARBA00009431"/>
    </source>
</evidence>
<dbReference type="PANTHER" id="PTHR11802:SF479">
    <property type="entry name" value="CARBOXYPEPTIDASE"/>
    <property type="match status" value="1"/>
</dbReference>
<dbReference type="Proteomes" id="UP000054549">
    <property type="component" value="Unassembled WGS sequence"/>
</dbReference>
<keyword evidence="8" id="KW-1185">Reference proteome</keyword>
<gene>
    <name evidence="7" type="ORF">M378DRAFT_98802</name>
</gene>
<dbReference type="InterPro" id="IPR001563">
    <property type="entry name" value="Peptidase_S10"/>
</dbReference>
<dbReference type="GO" id="GO:0006508">
    <property type="term" value="P:proteolysis"/>
    <property type="evidence" value="ECO:0007669"/>
    <property type="project" value="UniProtKB-KW"/>
</dbReference>
<feature type="signal peptide" evidence="6">
    <location>
        <begin position="1"/>
        <end position="24"/>
    </location>
</feature>
<keyword evidence="6" id="KW-0732">Signal</keyword>
<dbReference type="OrthoDB" id="443318at2759"/>
<keyword evidence="3 6" id="KW-0645">Protease</keyword>
<keyword evidence="5" id="KW-0325">Glycoprotein</keyword>
<reference evidence="7 8" key="1">
    <citation type="submission" date="2014-04" db="EMBL/GenBank/DDBJ databases">
        <title>Evolutionary Origins and Diversification of the Mycorrhizal Mutualists.</title>
        <authorList>
            <consortium name="DOE Joint Genome Institute"/>
            <consortium name="Mycorrhizal Genomics Consortium"/>
            <person name="Kohler A."/>
            <person name="Kuo A."/>
            <person name="Nagy L.G."/>
            <person name="Floudas D."/>
            <person name="Copeland A."/>
            <person name="Barry K.W."/>
            <person name="Cichocki N."/>
            <person name="Veneault-Fourrey C."/>
            <person name="LaButti K."/>
            <person name="Lindquist E.A."/>
            <person name="Lipzen A."/>
            <person name="Lundell T."/>
            <person name="Morin E."/>
            <person name="Murat C."/>
            <person name="Riley R."/>
            <person name="Ohm R."/>
            <person name="Sun H."/>
            <person name="Tunlid A."/>
            <person name="Henrissat B."/>
            <person name="Grigoriev I.V."/>
            <person name="Hibbett D.S."/>
            <person name="Martin F."/>
        </authorList>
    </citation>
    <scope>NUCLEOTIDE SEQUENCE [LARGE SCALE GENOMIC DNA]</scope>
    <source>
        <strain evidence="7 8">Koide BX008</strain>
    </source>
</reference>
<dbReference type="EC" id="3.4.16.-" evidence="6"/>
<feature type="chain" id="PRO_5006514382" description="Carboxypeptidase" evidence="6">
    <location>
        <begin position="25"/>
        <end position="655"/>
    </location>
</feature>
<name>A0A0C2X4Z9_AMAMK</name>
<evidence type="ECO:0000313" key="8">
    <source>
        <dbReference type="Proteomes" id="UP000054549"/>
    </source>
</evidence>
<dbReference type="Gene3D" id="3.40.50.1820">
    <property type="entry name" value="alpha/beta hydrolase"/>
    <property type="match status" value="1"/>
</dbReference>
<evidence type="ECO:0000256" key="6">
    <source>
        <dbReference type="RuleBase" id="RU361156"/>
    </source>
</evidence>
<evidence type="ECO:0000313" key="7">
    <source>
        <dbReference type="EMBL" id="KIL69347.1"/>
    </source>
</evidence>
<keyword evidence="4 6" id="KW-0378">Hydrolase</keyword>
<dbReference type="AlphaFoldDB" id="A0A0C2X4Z9"/>
<comment type="similarity">
    <text evidence="1 6">Belongs to the peptidase S10 family.</text>
</comment>